<proteinExistence type="inferred from homology"/>
<evidence type="ECO:0000256" key="7">
    <source>
        <dbReference type="SAM" id="Coils"/>
    </source>
</evidence>
<dbReference type="EMBL" id="BRZM01000005">
    <property type="protein sequence ID" value="GLD48273.1"/>
    <property type="molecule type" value="Genomic_DNA"/>
</dbReference>
<protein>
    <submittedName>
        <fullName evidence="9">Transmembrane and coiled-coil domain protein 3</fullName>
    </submittedName>
</protein>
<sequence>MGLGPGLGGGGARVCGKRHCSSQDNPSTKKRQVLHPGRPVRPTQQEPGGRLRAGIWGPGSQTPMGVWGRWEERYRYERLEDQLNDLTELHQHETSNLKQELASIEEKVAYQAYERARDIQEVLESCQTRVSKLELQQQQQQTVQLENTDAKVLLGKCINIMLAIVTVILVCVSTAAKFTAPLLRSRLHLALTCVGVSVLALLWKNWEHLQCALERLLLPH</sequence>
<evidence type="ECO:0000256" key="1">
    <source>
        <dbReference type="ARBA" id="ARBA00004370"/>
    </source>
</evidence>
<feature type="compositionally biased region" description="Gly residues" evidence="8">
    <location>
        <begin position="1"/>
        <end position="13"/>
    </location>
</feature>
<reference evidence="9" key="1">
    <citation type="submission" date="2022-08" db="EMBL/GenBank/DDBJ databases">
        <title>Genome sequencing of akame (Lates japonicus).</title>
        <authorList>
            <person name="Hashiguchi Y."/>
            <person name="Takahashi H."/>
        </authorList>
    </citation>
    <scope>NUCLEOTIDE SEQUENCE</scope>
    <source>
        <strain evidence="9">Kochi</strain>
    </source>
</reference>
<evidence type="ECO:0000256" key="5">
    <source>
        <dbReference type="ARBA" id="ARBA00023054"/>
    </source>
</evidence>
<evidence type="ECO:0000313" key="10">
    <source>
        <dbReference type="Proteomes" id="UP001279410"/>
    </source>
</evidence>
<keyword evidence="3 9" id="KW-0812">Transmembrane</keyword>
<feature type="coiled-coil region" evidence="7">
    <location>
        <begin position="76"/>
        <end position="136"/>
    </location>
</feature>
<dbReference type="PANTHER" id="PTHR17613">
    <property type="entry name" value="CEREBRAL PROTEIN-11-RELATED"/>
    <property type="match status" value="1"/>
</dbReference>
<organism evidence="9 10">
    <name type="scientific">Lates japonicus</name>
    <name type="common">Japanese lates</name>
    <dbReference type="NCBI Taxonomy" id="270547"/>
    <lineage>
        <taxon>Eukaryota</taxon>
        <taxon>Metazoa</taxon>
        <taxon>Chordata</taxon>
        <taxon>Craniata</taxon>
        <taxon>Vertebrata</taxon>
        <taxon>Euteleostomi</taxon>
        <taxon>Actinopterygii</taxon>
        <taxon>Neopterygii</taxon>
        <taxon>Teleostei</taxon>
        <taxon>Neoteleostei</taxon>
        <taxon>Acanthomorphata</taxon>
        <taxon>Carangaria</taxon>
        <taxon>Carangaria incertae sedis</taxon>
        <taxon>Centropomidae</taxon>
        <taxon>Lates</taxon>
    </lineage>
</organism>
<evidence type="ECO:0000256" key="3">
    <source>
        <dbReference type="ARBA" id="ARBA00022692"/>
    </source>
</evidence>
<dbReference type="GO" id="GO:0016020">
    <property type="term" value="C:membrane"/>
    <property type="evidence" value="ECO:0007669"/>
    <property type="project" value="UniProtKB-SubCell"/>
</dbReference>
<comment type="similarity">
    <text evidence="2">Belongs to the TEX28 family.</text>
</comment>
<comment type="subcellular location">
    <subcellularLocation>
        <location evidence="1">Membrane</location>
    </subcellularLocation>
</comment>
<evidence type="ECO:0000256" key="2">
    <source>
        <dbReference type="ARBA" id="ARBA00008108"/>
    </source>
</evidence>
<dbReference type="Proteomes" id="UP001279410">
    <property type="component" value="Unassembled WGS sequence"/>
</dbReference>
<evidence type="ECO:0000256" key="6">
    <source>
        <dbReference type="ARBA" id="ARBA00023136"/>
    </source>
</evidence>
<gene>
    <name evidence="9" type="ORF">AKAME5_000227700</name>
</gene>
<dbReference type="AlphaFoldDB" id="A0AAD3QXR9"/>
<keyword evidence="5 7" id="KW-0175">Coiled coil</keyword>
<accession>A0AAD3QXR9</accession>
<comment type="caution">
    <text evidence="9">The sequence shown here is derived from an EMBL/GenBank/DDBJ whole genome shotgun (WGS) entry which is preliminary data.</text>
</comment>
<name>A0AAD3QXR9_LATJO</name>
<keyword evidence="10" id="KW-1185">Reference proteome</keyword>
<evidence type="ECO:0000256" key="8">
    <source>
        <dbReference type="SAM" id="MobiDB-lite"/>
    </source>
</evidence>
<dbReference type="InterPro" id="IPR019394">
    <property type="entry name" value="TEX28/TMCC"/>
</dbReference>
<keyword evidence="6" id="KW-0472">Membrane</keyword>
<dbReference type="PANTHER" id="PTHR17613:SF8">
    <property type="entry name" value="TRANSMEMBRANE AND COILED-COIL DOMAIN PROTEIN 3"/>
    <property type="match status" value="1"/>
</dbReference>
<dbReference type="GO" id="GO:0012505">
    <property type="term" value="C:endomembrane system"/>
    <property type="evidence" value="ECO:0007669"/>
    <property type="project" value="TreeGrafter"/>
</dbReference>
<feature type="region of interest" description="Disordered" evidence="8">
    <location>
        <begin position="1"/>
        <end position="59"/>
    </location>
</feature>
<evidence type="ECO:0000256" key="4">
    <source>
        <dbReference type="ARBA" id="ARBA00022989"/>
    </source>
</evidence>
<keyword evidence="4" id="KW-1133">Transmembrane helix</keyword>
<evidence type="ECO:0000313" key="9">
    <source>
        <dbReference type="EMBL" id="GLD48273.1"/>
    </source>
</evidence>
<dbReference type="Pfam" id="PF10267">
    <property type="entry name" value="Tmemb_cc2"/>
    <property type="match status" value="1"/>
</dbReference>